<organism evidence="1 2">
    <name type="scientific">Triparma retinervis</name>
    <dbReference type="NCBI Taxonomy" id="2557542"/>
    <lineage>
        <taxon>Eukaryota</taxon>
        <taxon>Sar</taxon>
        <taxon>Stramenopiles</taxon>
        <taxon>Ochrophyta</taxon>
        <taxon>Bolidophyceae</taxon>
        <taxon>Parmales</taxon>
        <taxon>Triparmaceae</taxon>
        <taxon>Triparma</taxon>
    </lineage>
</organism>
<keyword evidence="2" id="KW-1185">Reference proteome</keyword>
<protein>
    <submittedName>
        <fullName evidence="1">Uncharacterized protein</fullName>
    </submittedName>
</protein>
<dbReference type="Proteomes" id="UP001165082">
    <property type="component" value="Unassembled WGS sequence"/>
</dbReference>
<feature type="non-terminal residue" evidence="1">
    <location>
        <position position="1"/>
    </location>
</feature>
<accession>A0A9W7E4N3</accession>
<reference evidence="1" key="1">
    <citation type="submission" date="2022-07" db="EMBL/GenBank/DDBJ databases">
        <title>Genome analysis of Parmales, a sister group of diatoms, reveals the evolutionary specialization of diatoms from phago-mixotrophs to photoautotrophs.</title>
        <authorList>
            <person name="Ban H."/>
            <person name="Sato S."/>
            <person name="Yoshikawa S."/>
            <person name="Kazumasa Y."/>
            <person name="Nakamura Y."/>
            <person name="Ichinomiya M."/>
            <person name="Saitoh K."/>
            <person name="Sato N."/>
            <person name="Blanc-Mathieu R."/>
            <person name="Endo H."/>
            <person name="Kuwata A."/>
            <person name="Ogata H."/>
        </authorList>
    </citation>
    <scope>NUCLEOTIDE SEQUENCE</scope>
</reference>
<dbReference type="AlphaFoldDB" id="A0A9W7E4N3"/>
<evidence type="ECO:0000313" key="1">
    <source>
        <dbReference type="EMBL" id="GMH65583.1"/>
    </source>
</evidence>
<gene>
    <name evidence="1" type="ORF">TrRE_jg7948</name>
</gene>
<comment type="caution">
    <text evidence="1">The sequence shown here is derived from an EMBL/GenBank/DDBJ whole genome shotgun (WGS) entry which is preliminary data.</text>
</comment>
<sequence length="109" mass="12095">PLSTSRLKNGVSLSFLRKKTQEKEARDGGMRFEVAEARQCEPGGVELYDGWGDGIVELRCMRVSEGQVVSKTLSEKIVAKEVIRRIVEDPNLAGKVVSKWCVFDDGPLN</sequence>
<name>A0A9W7E4N3_9STRA</name>
<evidence type="ECO:0000313" key="2">
    <source>
        <dbReference type="Proteomes" id="UP001165082"/>
    </source>
</evidence>
<dbReference type="EMBL" id="BRXZ01003960">
    <property type="protein sequence ID" value="GMH65583.1"/>
    <property type="molecule type" value="Genomic_DNA"/>
</dbReference>
<proteinExistence type="predicted"/>
<dbReference type="OrthoDB" id="44639at2759"/>